<keyword evidence="6" id="KW-0326">Glycosidase</keyword>
<comment type="caution">
    <text evidence="6">The sequence shown here is derived from an EMBL/GenBank/DDBJ whole genome shotgun (WGS) entry which is preliminary data.</text>
</comment>
<dbReference type="Pfam" id="PF02927">
    <property type="entry name" value="CelD_N"/>
    <property type="match status" value="1"/>
</dbReference>
<dbReference type="InterPro" id="IPR012341">
    <property type="entry name" value="6hp_glycosidase-like_sf"/>
</dbReference>
<dbReference type="EC" id="3.2.1.4" evidence="6"/>
<accession>A0A5J4SFA1</accession>
<keyword evidence="3" id="KW-0624">Polysaccharide degradation</keyword>
<evidence type="ECO:0000313" key="6">
    <source>
        <dbReference type="EMBL" id="KAA6343943.1"/>
    </source>
</evidence>
<sequence length="837" mass="93071">MKKLLCVLCGLLGFLSSNAQGFKLGSSGYFQNQGIDVMAFDDIYPEGHQGGVCIIMNGNRVATNGDIRLEPTPGQWQPIPAQRDRKADATANTITAQLSYPDASKHLTGFNPMIYPDIQLNYTVTVKGEGQSIIVTVDLDRPVPAEFIGKVGFNLELFPGSLFGKPWIMDTQTGIFPQHPNGPTLAQSPNHNHIGNFNPNGKADSKQLAGNGYSPIIADDVVAEPYAVGKRFVVRPDDPYNKFTIESKGTELKLYDGRMNHNNGWFVVRSEVPAGATKEVVKWVITPNVVNDWIYTPVIQTSQLGYHPNQFKVAVIELDKRDTKHDTPALYKITSEGESRVAVNTNTQEWGQFLRYNYLRFDFSEIKEEGLYQVRYANAVSSIFRIAKDVYDRGAWQPVLEYFLPVQMCHMRVNEKYRVWHDLCHEDDARMAPVNFNHIDGYVQGPSTLTKYNPGDVVPGLNIGGWHDAGDFDLRVESQIGETYILTLAHEAFNVNYDATSIDQINHVAEIHQPDGKADILQQVENGALSVVGAYRTLGRLYRGIICNDLRQYVLLGDAGTMTDGVIGNADDRWVFTENNPSRELTTAAGLAAASRALKGFNDTLSVQALEAARELYQVTEVSNRSKSAKIHAAVELYLTTGEKTYKDYLLSETKYIADNAGRIGWFVARAEKKMKDAKFTKAFKDALINVRAELEKQGAETPYGIPYRPKIWGAGWDIQEFGYRHYFLHTAYPDIFGSEFIYNALNFILGCHPGSNTASFASGVGVKSATVGYGLNRADWSYIPGGVISGTALIRPDFPELLTFPFLWQQTEYVLGGGSSHYMFLVLAAQQLLSAQ</sequence>
<dbReference type="InterPro" id="IPR001701">
    <property type="entry name" value="Glyco_hydro_9"/>
</dbReference>
<protein>
    <submittedName>
        <fullName evidence="6">Endoglucanase D</fullName>
        <ecNumber evidence="6">3.2.1.4</ecNumber>
    </submittedName>
</protein>
<organism evidence="6">
    <name type="scientific">termite gut metagenome</name>
    <dbReference type="NCBI Taxonomy" id="433724"/>
    <lineage>
        <taxon>unclassified sequences</taxon>
        <taxon>metagenomes</taxon>
        <taxon>organismal metagenomes</taxon>
    </lineage>
</organism>
<name>A0A5J4SFA1_9ZZZZ</name>
<reference evidence="6" key="1">
    <citation type="submission" date="2019-03" db="EMBL/GenBank/DDBJ databases">
        <title>Single cell metagenomics reveals metabolic interactions within the superorganism composed of flagellate Streblomastix strix and complex community of Bacteroidetes bacteria on its surface.</title>
        <authorList>
            <person name="Treitli S.C."/>
            <person name="Kolisko M."/>
            <person name="Husnik F."/>
            <person name="Keeling P."/>
            <person name="Hampl V."/>
        </authorList>
    </citation>
    <scope>NUCLEOTIDE SEQUENCE</scope>
    <source>
        <strain evidence="6">STM</strain>
    </source>
</reference>
<dbReference type="InterPro" id="IPR008928">
    <property type="entry name" value="6-hairpin_glycosidase_sf"/>
</dbReference>
<comment type="similarity">
    <text evidence="1">Belongs to the glycosyl hydrolase 9 (cellulase E) family.</text>
</comment>
<proteinExistence type="inferred from homology"/>
<keyword evidence="2" id="KW-0119">Carbohydrate metabolism</keyword>
<dbReference type="SUPFAM" id="SSF81296">
    <property type="entry name" value="E set domains"/>
    <property type="match status" value="1"/>
</dbReference>
<dbReference type="InterPro" id="IPR014756">
    <property type="entry name" value="Ig_E-set"/>
</dbReference>
<dbReference type="CDD" id="cd02850">
    <property type="entry name" value="E_set_Cellulase_N"/>
    <property type="match status" value="1"/>
</dbReference>
<keyword evidence="6" id="KW-0378">Hydrolase</keyword>
<feature type="domain" description="Glycoside hydrolase family 9" evidence="4">
    <location>
        <begin position="420"/>
        <end position="770"/>
    </location>
</feature>
<dbReference type="EMBL" id="SNRY01000244">
    <property type="protein sequence ID" value="KAA6343943.1"/>
    <property type="molecule type" value="Genomic_DNA"/>
</dbReference>
<evidence type="ECO:0000259" key="4">
    <source>
        <dbReference type="Pfam" id="PF00759"/>
    </source>
</evidence>
<dbReference type="InterPro" id="IPR004197">
    <property type="entry name" value="Cellulase_Ig-like"/>
</dbReference>
<dbReference type="GO" id="GO:0008810">
    <property type="term" value="F:cellulase activity"/>
    <property type="evidence" value="ECO:0007669"/>
    <property type="project" value="UniProtKB-EC"/>
</dbReference>
<dbReference type="AlphaFoldDB" id="A0A5J4SFA1"/>
<dbReference type="Pfam" id="PF00759">
    <property type="entry name" value="Glyco_hydro_9"/>
    <property type="match status" value="1"/>
</dbReference>
<gene>
    <name evidence="6" type="ORF">EZS27_008410</name>
</gene>
<feature type="domain" description="Cellulase Ig-like" evidence="5">
    <location>
        <begin position="297"/>
        <end position="378"/>
    </location>
</feature>
<evidence type="ECO:0000259" key="5">
    <source>
        <dbReference type="Pfam" id="PF02927"/>
    </source>
</evidence>
<dbReference type="Gene3D" id="2.60.40.10">
    <property type="entry name" value="Immunoglobulins"/>
    <property type="match status" value="1"/>
</dbReference>
<evidence type="ECO:0000256" key="2">
    <source>
        <dbReference type="ARBA" id="ARBA00023277"/>
    </source>
</evidence>
<evidence type="ECO:0000256" key="3">
    <source>
        <dbReference type="ARBA" id="ARBA00023326"/>
    </source>
</evidence>
<dbReference type="InterPro" id="IPR013783">
    <property type="entry name" value="Ig-like_fold"/>
</dbReference>
<evidence type="ECO:0000256" key="1">
    <source>
        <dbReference type="ARBA" id="ARBA00007072"/>
    </source>
</evidence>
<dbReference type="Gene3D" id="1.50.10.10">
    <property type="match status" value="1"/>
</dbReference>
<dbReference type="SUPFAM" id="SSF48208">
    <property type="entry name" value="Six-hairpin glycosidases"/>
    <property type="match status" value="1"/>
</dbReference>
<dbReference type="GO" id="GO:0000272">
    <property type="term" value="P:polysaccharide catabolic process"/>
    <property type="evidence" value="ECO:0007669"/>
    <property type="project" value="UniProtKB-KW"/>
</dbReference>